<dbReference type="Proteomes" id="UP000198282">
    <property type="component" value="Unassembled WGS sequence"/>
</dbReference>
<dbReference type="InterPro" id="IPR010296">
    <property type="entry name" value="DUF899_thioredox"/>
</dbReference>
<dbReference type="RefSeq" id="WP_089210655.1">
    <property type="nucleotide sequence ID" value="NZ_FZOD01000036.1"/>
</dbReference>
<name>A0A239M1Z6_9ACTN</name>
<dbReference type="AlphaFoldDB" id="A0A239M1Z6"/>
<sequence>MNRPQVVSAQEWQAAREALLVKEKEHTRALDALAAERRRMPMVRLDKDYRFTAPDRTTVGLADLFQGRRQLVVYHFMLEPGQDWLCGGCASFTDNIADQSHLNARDTTLILMARAPQEEIDRIRRRMGWTVPWYSSHGSDFNDDLGLGGGFGLSVLLRDGEEFFRTYFTNGRGVDRLRLDFNLLDLTPYGRQEVWEDSPEGWPQDPTMSWLKVRDEY</sequence>
<accession>A0A239M1Z6</accession>
<dbReference type="OrthoDB" id="4721017at2"/>
<reference evidence="1 2" key="1">
    <citation type="submission" date="2017-06" db="EMBL/GenBank/DDBJ databases">
        <authorList>
            <person name="Kim H.J."/>
            <person name="Triplett B.A."/>
        </authorList>
    </citation>
    <scope>NUCLEOTIDE SEQUENCE [LARGE SCALE GENOMIC DNA]</scope>
    <source>
        <strain evidence="1 2">CGMCC 4.2132</strain>
    </source>
</reference>
<dbReference type="EMBL" id="FZOD01000036">
    <property type="protein sequence ID" value="SNT35974.1"/>
    <property type="molecule type" value="Genomic_DNA"/>
</dbReference>
<evidence type="ECO:0000313" key="1">
    <source>
        <dbReference type="EMBL" id="SNT35974.1"/>
    </source>
</evidence>
<organism evidence="1 2">
    <name type="scientific">Streptosporangium subroseum</name>
    <dbReference type="NCBI Taxonomy" id="106412"/>
    <lineage>
        <taxon>Bacteria</taxon>
        <taxon>Bacillati</taxon>
        <taxon>Actinomycetota</taxon>
        <taxon>Actinomycetes</taxon>
        <taxon>Streptosporangiales</taxon>
        <taxon>Streptosporangiaceae</taxon>
        <taxon>Streptosporangium</taxon>
    </lineage>
</organism>
<evidence type="ECO:0000313" key="2">
    <source>
        <dbReference type="Proteomes" id="UP000198282"/>
    </source>
</evidence>
<keyword evidence="2" id="KW-1185">Reference proteome</keyword>
<proteinExistence type="predicted"/>
<gene>
    <name evidence="1" type="ORF">SAMN05216276_103688</name>
</gene>
<protein>
    <submittedName>
        <fullName evidence="1">Predicted dithiol-disulfide oxidoreductase, DUF899 family</fullName>
    </submittedName>
</protein>
<dbReference type="Pfam" id="PF05988">
    <property type="entry name" value="DUF899"/>
    <property type="match status" value="1"/>
</dbReference>